<feature type="binding site" evidence="2">
    <location>
        <begin position="206"/>
        <end position="208"/>
    </location>
    <ligand>
        <name>substrate</name>
    </ligand>
</feature>
<feature type="active site" evidence="2">
    <location>
        <position position="32"/>
    </location>
</feature>
<evidence type="ECO:0000256" key="1">
    <source>
        <dbReference type="ARBA" id="ARBA00022679"/>
    </source>
</evidence>
<comment type="caution">
    <text evidence="3">The sequence shown here is derived from an EMBL/GenBank/DDBJ whole genome shotgun (WGS) entry which is preliminary data.</text>
</comment>
<dbReference type="NCBIfam" id="NF011405">
    <property type="entry name" value="PRK14830.1"/>
    <property type="match status" value="1"/>
</dbReference>
<keyword evidence="4" id="KW-1185">Reference proteome</keyword>
<comment type="similarity">
    <text evidence="2">Belongs to the UPP synthase family.</text>
</comment>
<feature type="binding site" evidence="2">
    <location>
        <begin position="33"/>
        <end position="36"/>
    </location>
    <ligand>
        <name>substrate</name>
    </ligand>
</feature>
<dbReference type="InterPro" id="IPR036424">
    <property type="entry name" value="UPP_synth-like_sf"/>
</dbReference>
<keyword evidence="2" id="KW-0479">Metal-binding</keyword>
<dbReference type="Proteomes" id="UP000257136">
    <property type="component" value="Unassembled WGS sequence"/>
</dbReference>
<dbReference type="NCBIfam" id="TIGR00055">
    <property type="entry name" value="uppS"/>
    <property type="match status" value="1"/>
</dbReference>
<feature type="binding site" evidence="2">
    <location>
        <position position="200"/>
    </location>
    <ligand>
        <name>substrate</name>
    </ligand>
</feature>
<evidence type="ECO:0000313" key="3">
    <source>
        <dbReference type="EMBL" id="REH00241.1"/>
    </source>
</evidence>
<dbReference type="GO" id="GO:0000287">
    <property type="term" value="F:magnesium ion binding"/>
    <property type="evidence" value="ECO:0007669"/>
    <property type="project" value="UniProtKB-UniRule"/>
</dbReference>
<comment type="function">
    <text evidence="2">Catalyzes the condensation of isopentenyl diphosphate (IPP) with allylic pyrophosphates generating different type of terpenoids.</text>
</comment>
<dbReference type="EMBL" id="QUNI01000003">
    <property type="protein sequence ID" value="REH00241.1"/>
    <property type="molecule type" value="Genomic_DNA"/>
</dbReference>
<feature type="binding site" evidence="2">
    <location>
        <position position="32"/>
    </location>
    <ligand>
        <name>Mg(2+)</name>
        <dbReference type="ChEBI" id="CHEBI:18420"/>
    </ligand>
</feature>
<evidence type="ECO:0000256" key="2">
    <source>
        <dbReference type="HAMAP-Rule" id="MF_01139"/>
    </source>
</evidence>
<dbReference type="CDD" id="cd00475">
    <property type="entry name" value="Cis_IPPS"/>
    <property type="match status" value="1"/>
</dbReference>
<dbReference type="FunFam" id="3.40.1180.10:FF:000001">
    <property type="entry name" value="(2E,6E)-farnesyl-diphosphate-specific ditrans,polycis-undecaprenyl-diphosphate synthase"/>
    <property type="match status" value="1"/>
</dbReference>
<dbReference type="HAMAP" id="MF_01139">
    <property type="entry name" value="ISPT"/>
    <property type="match status" value="1"/>
</dbReference>
<dbReference type="GO" id="GO:0045547">
    <property type="term" value="F:ditrans,polycis-polyprenyl diphosphate synthase [(2E,6E)-farnesyl diphosphate specific] activity"/>
    <property type="evidence" value="ECO:0007669"/>
    <property type="project" value="TreeGrafter"/>
</dbReference>
<accession>A0A3E0ER81</accession>
<gene>
    <name evidence="3" type="ORF">C8P67_103217</name>
</gene>
<sequence length="257" mass="29788">MEKNHVTAQIKKMLKDEINKNNIPKHIAIIMDGNGRWAKQQGFLRAIGHKSGSKSVKKIIKECNSLGIEYLTLYTFSTENWNRPKLEVETLMKVLIRSLKKELVTMQEGNIKMNAIGNLEQLPKNAQTQLFDVIDKTKENTKMTITLALSYGSREELVNVVKKISDKVKNNIISIDSIDDSIINEHLYTHNLPDVDLLIRTSGEHRISNFLLWQIAYSELYFTDVLWPDFKEQDLHEAIISYQKRERRFGKTSEQIK</sequence>
<dbReference type="EC" id="2.5.1.-" evidence="2"/>
<keyword evidence="1 2" id="KW-0808">Transferase</keyword>
<proteinExistence type="inferred from homology"/>
<feature type="binding site" evidence="2">
    <location>
        <position position="45"/>
    </location>
    <ligand>
        <name>substrate</name>
    </ligand>
</feature>
<dbReference type="PANTHER" id="PTHR10291">
    <property type="entry name" value="DEHYDRODOLICHYL DIPHOSPHATE SYNTHASE FAMILY MEMBER"/>
    <property type="match status" value="1"/>
</dbReference>
<feature type="binding site" evidence="2">
    <location>
        <position position="81"/>
    </location>
    <ligand>
        <name>substrate</name>
    </ligand>
</feature>
<dbReference type="AlphaFoldDB" id="A0A3E0ER81"/>
<name>A0A3E0ER81_9FLAO</name>
<comment type="cofactor">
    <cofactor evidence="2">
        <name>Mg(2+)</name>
        <dbReference type="ChEBI" id="CHEBI:18420"/>
    </cofactor>
    <text evidence="2">Binds 2 magnesium ions per subunit.</text>
</comment>
<dbReference type="SUPFAM" id="SSF64005">
    <property type="entry name" value="Undecaprenyl diphosphate synthase"/>
    <property type="match status" value="1"/>
</dbReference>
<evidence type="ECO:0000313" key="4">
    <source>
        <dbReference type="Proteomes" id="UP000257136"/>
    </source>
</evidence>
<dbReference type="GO" id="GO:0016094">
    <property type="term" value="P:polyprenol biosynthetic process"/>
    <property type="evidence" value="ECO:0007669"/>
    <property type="project" value="TreeGrafter"/>
</dbReference>
<reference evidence="3 4" key="1">
    <citation type="submission" date="2018-08" db="EMBL/GenBank/DDBJ databases">
        <title>Genomic Encyclopedia of Archaeal and Bacterial Type Strains, Phase II (KMG-II): from individual species to whole genera.</title>
        <authorList>
            <person name="Goeker M."/>
        </authorList>
    </citation>
    <scope>NUCLEOTIDE SEQUENCE [LARGE SCALE GENOMIC DNA]</scope>
    <source>
        <strain evidence="3 4">DSM 100880</strain>
    </source>
</reference>
<feature type="binding site" evidence="2">
    <location>
        <position position="49"/>
    </location>
    <ligand>
        <name>substrate</name>
    </ligand>
</feature>
<dbReference type="PANTHER" id="PTHR10291:SF0">
    <property type="entry name" value="DEHYDRODOLICHYL DIPHOSPHATE SYNTHASE 2"/>
    <property type="match status" value="1"/>
</dbReference>
<feature type="binding site" evidence="2">
    <location>
        <position position="219"/>
    </location>
    <ligand>
        <name>Mg(2+)</name>
        <dbReference type="ChEBI" id="CHEBI:18420"/>
    </ligand>
</feature>
<dbReference type="InterPro" id="IPR018520">
    <property type="entry name" value="UPP_synth-like_CS"/>
</dbReference>
<feature type="active site" description="Proton acceptor" evidence="2">
    <location>
        <position position="80"/>
    </location>
</feature>
<feature type="binding site" evidence="2">
    <location>
        <begin position="77"/>
        <end position="79"/>
    </location>
    <ligand>
        <name>substrate</name>
    </ligand>
</feature>
<dbReference type="Pfam" id="PF01255">
    <property type="entry name" value="Prenyltransf"/>
    <property type="match status" value="1"/>
</dbReference>
<dbReference type="InterPro" id="IPR001441">
    <property type="entry name" value="UPP_synth-like"/>
</dbReference>
<comment type="subunit">
    <text evidence="2">Homodimer.</text>
</comment>
<keyword evidence="2" id="KW-0460">Magnesium</keyword>
<protein>
    <recommendedName>
        <fullName evidence="2">Isoprenyl transferase</fullName>
        <ecNumber evidence="2">2.5.1.-</ecNumber>
    </recommendedName>
</protein>
<feature type="binding site" evidence="2">
    <location>
        <position position="37"/>
    </location>
    <ligand>
        <name>substrate</name>
    </ligand>
</feature>
<feature type="binding site" evidence="2">
    <location>
        <position position="83"/>
    </location>
    <ligand>
        <name>substrate</name>
    </ligand>
</feature>
<organism evidence="3 4">
    <name type="scientific">Flavobacterium aquicola</name>
    <dbReference type="NCBI Taxonomy" id="1682742"/>
    <lineage>
        <taxon>Bacteria</taxon>
        <taxon>Pseudomonadati</taxon>
        <taxon>Bacteroidota</taxon>
        <taxon>Flavobacteriia</taxon>
        <taxon>Flavobacteriales</taxon>
        <taxon>Flavobacteriaceae</taxon>
        <taxon>Flavobacterium</taxon>
    </lineage>
</organism>
<dbReference type="PROSITE" id="PS01066">
    <property type="entry name" value="UPP_SYNTHASE"/>
    <property type="match status" value="1"/>
</dbReference>
<dbReference type="Gene3D" id="3.40.1180.10">
    <property type="entry name" value="Decaprenyl diphosphate synthase-like"/>
    <property type="match status" value="1"/>
</dbReference>